<dbReference type="InterPro" id="IPR018337">
    <property type="entry name" value="Cell_wall/Cho-bd_repeat"/>
</dbReference>
<evidence type="ECO:0000256" key="2">
    <source>
        <dbReference type="PROSITE-ProRule" id="PRU00591"/>
    </source>
</evidence>
<feature type="repeat" description="Cell wall-binding" evidence="2">
    <location>
        <begin position="240"/>
        <end position="259"/>
    </location>
</feature>
<dbReference type="Gene3D" id="2.10.270.10">
    <property type="entry name" value="Cholin Binding"/>
    <property type="match status" value="1"/>
</dbReference>
<proteinExistence type="predicted"/>
<dbReference type="RefSeq" id="WP_186861157.1">
    <property type="nucleotide sequence ID" value="NZ_JACOOO010000050.1"/>
</dbReference>
<dbReference type="PROSITE" id="PS51170">
    <property type="entry name" value="CW"/>
    <property type="match status" value="3"/>
</dbReference>
<dbReference type="SUPFAM" id="SSF69360">
    <property type="entry name" value="Cell wall binding repeat"/>
    <property type="match status" value="1"/>
</dbReference>
<dbReference type="Proteomes" id="UP000596929">
    <property type="component" value="Unassembled WGS sequence"/>
</dbReference>
<feature type="repeat" description="Cell wall-binding" evidence="2">
    <location>
        <begin position="260"/>
        <end position="279"/>
    </location>
</feature>
<keyword evidence="5" id="KW-1185">Reference proteome</keyword>
<accession>A0ABR7DI55</accession>
<dbReference type="Pfam" id="PF01473">
    <property type="entry name" value="Choline_bind_1"/>
    <property type="match status" value="2"/>
</dbReference>
<dbReference type="Pfam" id="PF19127">
    <property type="entry name" value="Choline_bind_3"/>
    <property type="match status" value="1"/>
</dbReference>
<protein>
    <submittedName>
        <fullName evidence="4">N-acetylmuramoyl-L-alanine amidase family protein</fullName>
    </submittedName>
</protein>
<gene>
    <name evidence="4" type="ORF">H8S20_19800</name>
</gene>
<sequence length="358" mass="40680">MKIIFRGILLTLSIILGANTILPSYSIRADVKNENEVIIVDELVEISKEQLDELNKLIEESNGLYEDLNRNLDTDYIKYIQRAVSKEEAKNIKNAYTTITGFKDSLGYIIGFSTFASYISTKSKYEAAKSFIVKYGTWGSNILLVVGFIGSKSIDKFTKEVQSAVDEMNDVDELLFRVESDTVLEDQGMCRYVLKVRKAIGWNQKNGKWYYIFDDGSTAKGWKEIGGLWYYFDTLNGEMKTGWQSIGGAWYYFWGGGSMAKGWLDLNGNWYYLDSTYGYMKTNWQQIGGKWYYFYSSGIMATNIVIDGWKIDGNGVATPLRSVQNISESSIDLEVNEDIIIKISDNIPSIDVETEEAL</sequence>
<evidence type="ECO:0000313" key="5">
    <source>
        <dbReference type="Proteomes" id="UP000596929"/>
    </source>
</evidence>
<evidence type="ECO:0000256" key="1">
    <source>
        <dbReference type="ARBA" id="ARBA00022737"/>
    </source>
</evidence>
<organism evidence="4 5">
    <name type="scientific">Clostridium hominis</name>
    <dbReference type="NCBI Taxonomy" id="2763036"/>
    <lineage>
        <taxon>Bacteria</taxon>
        <taxon>Bacillati</taxon>
        <taxon>Bacillota</taxon>
        <taxon>Clostridia</taxon>
        <taxon>Eubacteriales</taxon>
        <taxon>Clostridiaceae</taxon>
        <taxon>Clostridium</taxon>
    </lineage>
</organism>
<keyword evidence="3" id="KW-0175">Coiled coil</keyword>
<evidence type="ECO:0000313" key="4">
    <source>
        <dbReference type="EMBL" id="MBC5631071.1"/>
    </source>
</evidence>
<feature type="coiled-coil region" evidence="3">
    <location>
        <begin position="40"/>
        <end position="71"/>
    </location>
</feature>
<name>A0ABR7DI55_9CLOT</name>
<dbReference type="EMBL" id="JACOOO010000050">
    <property type="protein sequence ID" value="MBC5631071.1"/>
    <property type="molecule type" value="Genomic_DNA"/>
</dbReference>
<keyword evidence="1" id="KW-0677">Repeat</keyword>
<reference evidence="4 5" key="1">
    <citation type="submission" date="2020-08" db="EMBL/GenBank/DDBJ databases">
        <title>Genome public.</title>
        <authorList>
            <person name="Liu C."/>
            <person name="Sun Q."/>
        </authorList>
    </citation>
    <scope>NUCLEOTIDE SEQUENCE [LARGE SCALE GENOMIC DNA]</scope>
    <source>
        <strain evidence="4 5">NSJ-6</strain>
    </source>
</reference>
<comment type="caution">
    <text evidence="4">The sequence shown here is derived from an EMBL/GenBank/DDBJ whole genome shotgun (WGS) entry which is preliminary data.</text>
</comment>
<evidence type="ECO:0000256" key="3">
    <source>
        <dbReference type="SAM" id="Coils"/>
    </source>
</evidence>
<feature type="repeat" description="Cell wall-binding" evidence="2">
    <location>
        <begin position="281"/>
        <end position="300"/>
    </location>
</feature>